<dbReference type="KEGG" id="plw:D5F53_33225"/>
<name>A0A385TWM2_PAELA</name>
<geneLocation type="plasmid" evidence="5 6">
    <name>pAZOPL1</name>
</geneLocation>
<dbReference type="PANTHER" id="PTHR45674">
    <property type="entry name" value="DNA LIGASE 1/3 FAMILY MEMBER"/>
    <property type="match status" value="1"/>
</dbReference>
<dbReference type="Gene3D" id="3.30.1490.70">
    <property type="match status" value="1"/>
</dbReference>
<comment type="similarity">
    <text evidence="1">Belongs to the ATP-dependent DNA ligase family.</text>
</comment>
<protein>
    <recommendedName>
        <fullName evidence="4">ATP-dependent DNA ligase family profile domain-containing protein</fullName>
    </recommendedName>
</protein>
<dbReference type="InterPro" id="IPR016059">
    <property type="entry name" value="DNA_ligase_ATP-dep_CS"/>
</dbReference>
<dbReference type="InterPro" id="IPR050191">
    <property type="entry name" value="ATP-dep_DNA_ligase"/>
</dbReference>
<keyword evidence="5" id="KW-0614">Plasmid</keyword>
<dbReference type="SUPFAM" id="SSF56091">
    <property type="entry name" value="DNA ligase/mRNA capping enzyme, catalytic domain"/>
    <property type="match status" value="1"/>
</dbReference>
<sequence>MLPLYVGGEFLMEFEPMLLADTKEAFEDDRYIAELKLDGIRAVAEIDHHTRIYTRHNNEITFKFPEIVSGVKAAVPKGTVLDGELIVSDPDGKPNFEAMMRRFMQNRTPAPSPGLTFVAFDILKKCGEDVRRLPLMDRKELLEQTLRENDLIKRIRYVDHNFIPFYSAVERAALEGIVLKLRNSRYYSGARRDVWQRVVCYSRETVFVTGYSRKKLAWSIALKEDDRLIPVGVVEYGLTETVRKRVFPLLQRKIIRETRDFVFVEPHVQIGVRFRNWTSTGKMRLAVLEYVV</sequence>
<reference evidence="5 6" key="1">
    <citation type="submission" date="2018-09" db="EMBL/GenBank/DDBJ databases">
        <title>Genome Sequence of Paenibacillus lautus Strain E7593-69, Azo Dye-Degrading Bacteria, Isolated from Commercial Tattoo Inks.</title>
        <authorList>
            <person name="Nho S.W."/>
            <person name="Kim S.-J."/>
            <person name="Kweon O."/>
            <person name="Cerniglia C.E."/>
        </authorList>
    </citation>
    <scope>NUCLEOTIDE SEQUENCE [LARGE SCALE GENOMIC DNA]</scope>
    <source>
        <strain evidence="5 6">E7593-69</strain>
        <plasmid evidence="5 6">pAZOPL1</plasmid>
    </source>
</reference>
<dbReference type="GO" id="GO:0006310">
    <property type="term" value="P:DNA recombination"/>
    <property type="evidence" value="ECO:0007669"/>
    <property type="project" value="InterPro"/>
</dbReference>
<dbReference type="CDD" id="cd07906">
    <property type="entry name" value="Adenylation_DNA_ligase_LigD_LigC"/>
    <property type="match status" value="1"/>
</dbReference>
<feature type="domain" description="ATP-dependent DNA ligase family profile" evidence="4">
    <location>
        <begin position="117"/>
        <end position="198"/>
    </location>
</feature>
<organism evidence="5 6">
    <name type="scientific">Paenibacillus lautus</name>
    <name type="common">Bacillus lautus</name>
    <dbReference type="NCBI Taxonomy" id="1401"/>
    <lineage>
        <taxon>Bacteria</taxon>
        <taxon>Bacillati</taxon>
        <taxon>Bacillota</taxon>
        <taxon>Bacilli</taxon>
        <taxon>Bacillales</taxon>
        <taxon>Paenibacillaceae</taxon>
        <taxon>Paenibacillus</taxon>
    </lineage>
</organism>
<evidence type="ECO:0000256" key="2">
    <source>
        <dbReference type="ARBA" id="ARBA00022598"/>
    </source>
</evidence>
<dbReference type="GO" id="GO:0005524">
    <property type="term" value="F:ATP binding"/>
    <property type="evidence" value="ECO:0007669"/>
    <property type="project" value="InterPro"/>
</dbReference>
<dbReference type="Proteomes" id="UP000266552">
    <property type="component" value="Plasmid pAZOPL1"/>
</dbReference>
<dbReference type="EMBL" id="CP032413">
    <property type="protein sequence ID" value="AYB48176.1"/>
    <property type="molecule type" value="Genomic_DNA"/>
</dbReference>
<proteinExistence type="inferred from homology"/>
<dbReference type="PANTHER" id="PTHR45674:SF4">
    <property type="entry name" value="DNA LIGASE 1"/>
    <property type="match status" value="1"/>
</dbReference>
<dbReference type="GO" id="GO:0003910">
    <property type="term" value="F:DNA ligase (ATP) activity"/>
    <property type="evidence" value="ECO:0007669"/>
    <property type="project" value="UniProtKB-EC"/>
</dbReference>
<dbReference type="AlphaFoldDB" id="A0A385TWM2"/>
<accession>A0A385TWM2</accession>
<dbReference type="Gene3D" id="2.40.50.140">
    <property type="entry name" value="Nucleic acid-binding proteins"/>
    <property type="match status" value="1"/>
</dbReference>
<comment type="catalytic activity">
    <reaction evidence="3">
        <text>ATP + (deoxyribonucleotide)n-3'-hydroxyl + 5'-phospho-(deoxyribonucleotide)m = (deoxyribonucleotide)n+m + AMP + diphosphate.</text>
        <dbReference type="EC" id="6.5.1.1"/>
    </reaction>
</comment>
<keyword evidence="2" id="KW-0436">Ligase</keyword>
<dbReference type="PROSITE" id="PS50160">
    <property type="entry name" value="DNA_LIGASE_A3"/>
    <property type="match status" value="1"/>
</dbReference>
<evidence type="ECO:0000259" key="4">
    <source>
        <dbReference type="PROSITE" id="PS50160"/>
    </source>
</evidence>
<dbReference type="Pfam" id="PF01068">
    <property type="entry name" value="DNA_ligase_A_M"/>
    <property type="match status" value="1"/>
</dbReference>
<keyword evidence="6" id="KW-1185">Reference proteome</keyword>
<dbReference type="GO" id="GO:0006281">
    <property type="term" value="P:DNA repair"/>
    <property type="evidence" value="ECO:0007669"/>
    <property type="project" value="InterPro"/>
</dbReference>
<evidence type="ECO:0000313" key="6">
    <source>
        <dbReference type="Proteomes" id="UP000266552"/>
    </source>
</evidence>
<evidence type="ECO:0000256" key="3">
    <source>
        <dbReference type="ARBA" id="ARBA00034003"/>
    </source>
</evidence>
<dbReference type="PROSITE" id="PS00697">
    <property type="entry name" value="DNA_LIGASE_A1"/>
    <property type="match status" value="1"/>
</dbReference>
<gene>
    <name evidence="5" type="ORF">D5F53_33225</name>
</gene>
<evidence type="ECO:0000256" key="1">
    <source>
        <dbReference type="ARBA" id="ARBA00007572"/>
    </source>
</evidence>
<dbReference type="InterPro" id="IPR012340">
    <property type="entry name" value="NA-bd_OB-fold"/>
</dbReference>
<evidence type="ECO:0000313" key="5">
    <source>
        <dbReference type="EMBL" id="AYB48176.1"/>
    </source>
</evidence>
<dbReference type="InterPro" id="IPR012310">
    <property type="entry name" value="DNA_ligase_ATP-dep_cent"/>
</dbReference>
<dbReference type="Gene3D" id="3.30.470.30">
    <property type="entry name" value="DNA ligase/mRNA capping enzyme"/>
    <property type="match status" value="1"/>
</dbReference>